<proteinExistence type="predicted"/>
<name>A0A1M5VVJ7_9RHOB</name>
<reference evidence="2" key="1">
    <citation type="submission" date="2016-11" db="EMBL/GenBank/DDBJ databases">
        <authorList>
            <person name="Varghese N."/>
            <person name="Submissions S."/>
        </authorList>
    </citation>
    <scope>NUCLEOTIDE SEQUENCE [LARGE SCALE GENOMIC DNA]</scope>
    <source>
        <strain evidence="2">DSM 28223</strain>
    </source>
</reference>
<dbReference type="AlphaFoldDB" id="A0A1M5VVJ7"/>
<dbReference type="STRING" id="870908.SAMN04488044_3273"/>
<evidence type="ECO:0008006" key="3">
    <source>
        <dbReference type="Google" id="ProtNLM"/>
    </source>
</evidence>
<sequence>MLKRLPDPPAAFDDKTGSMTFDLRQHLSGSIKSEGVIFGPTGRLVSRFVADMEGEWDGNRGQLREAFRFASGATEQRCWSITLRDDGRYTATAGDIIGQAGGVIEGTSVKSLYRLKLGADAGNHIVSVEDWMYLSESGVILNRSKFRKFGIKVGELFATLRPVSGTPSSDL</sequence>
<dbReference type="EMBL" id="FQWM01000009">
    <property type="protein sequence ID" value="SHH79014.1"/>
    <property type="molecule type" value="Genomic_DNA"/>
</dbReference>
<dbReference type="RefSeq" id="WP_072794104.1">
    <property type="nucleotide sequence ID" value="NZ_FQWM01000009.1"/>
</dbReference>
<protein>
    <recommendedName>
        <fullName evidence="3">DUF3833 domain-containing protein</fullName>
    </recommendedName>
</protein>
<keyword evidence="2" id="KW-1185">Reference proteome</keyword>
<dbReference type="Pfam" id="PF12915">
    <property type="entry name" value="DUF3833"/>
    <property type="match status" value="1"/>
</dbReference>
<gene>
    <name evidence="1" type="ORF">SAMN04488044_3273</name>
</gene>
<evidence type="ECO:0000313" key="1">
    <source>
        <dbReference type="EMBL" id="SHH79014.1"/>
    </source>
</evidence>
<accession>A0A1M5VVJ7</accession>
<evidence type="ECO:0000313" key="2">
    <source>
        <dbReference type="Proteomes" id="UP000184211"/>
    </source>
</evidence>
<dbReference type="InterPro" id="IPR024409">
    <property type="entry name" value="DUF3833"/>
</dbReference>
<dbReference type="Proteomes" id="UP000184211">
    <property type="component" value="Unassembled WGS sequence"/>
</dbReference>
<organism evidence="1 2">
    <name type="scientific">Cognatishimia maritima</name>
    <dbReference type="NCBI Taxonomy" id="870908"/>
    <lineage>
        <taxon>Bacteria</taxon>
        <taxon>Pseudomonadati</taxon>
        <taxon>Pseudomonadota</taxon>
        <taxon>Alphaproteobacteria</taxon>
        <taxon>Rhodobacterales</taxon>
        <taxon>Paracoccaceae</taxon>
        <taxon>Cognatishimia</taxon>
    </lineage>
</organism>